<keyword evidence="3 5" id="KW-0732">Signal</keyword>
<organism evidence="7 10">
    <name type="scientific">Myxococcus fulvus</name>
    <dbReference type="NCBI Taxonomy" id="33"/>
    <lineage>
        <taxon>Bacteria</taxon>
        <taxon>Pseudomonadati</taxon>
        <taxon>Myxococcota</taxon>
        <taxon>Myxococcia</taxon>
        <taxon>Myxococcales</taxon>
        <taxon>Cystobacterineae</taxon>
        <taxon>Myxococcaceae</taxon>
        <taxon>Myxococcus</taxon>
    </lineage>
</organism>
<name>A0A511SX37_MYXFU</name>
<evidence type="ECO:0000256" key="4">
    <source>
        <dbReference type="ARBA" id="ARBA00022764"/>
    </source>
</evidence>
<keyword evidence="9" id="KW-1185">Reference proteome</keyword>
<dbReference type="Proteomes" id="UP000183760">
    <property type="component" value="Unassembled WGS sequence"/>
</dbReference>
<dbReference type="HAMAP" id="MF_00671">
    <property type="entry name" value="TolB"/>
    <property type="match status" value="1"/>
</dbReference>
<evidence type="ECO:0000256" key="5">
    <source>
        <dbReference type="SAM" id="SignalP"/>
    </source>
</evidence>
<dbReference type="InterPro" id="IPR014167">
    <property type="entry name" value="Tol-Pal_TolB"/>
</dbReference>
<comment type="subcellular location">
    <subcellularLocation>
        <location evidence="1">Periplasm</location>
    </subcellularLocation>
</comment>
<evidence type="ECO:0000313" key="7">
    <source>
        <dbReference type="EMBL" id="GEN06455.1"/>
    </source>
</evidence>
<evidence type="ECO:0000256" key="2">
    <source>
        <dbReference type="ARBA" id="ARBA00009820"/>
    </source>
</evidence>
<dbReference type="Pfam" id="PF04052">
    <property type="entry name" value="TolB_N"/>
    <property type="match status" value="1"/>
</dbReference>
<dbReference type="InterPro" id="IPR011042">
    <property type="entry name" value="6-blade_b-propeller_TolB-like"/>
</dbReference>
<dbReference type="Pfam" id="PF07676">
    <property type="entry name" value="PD40"/>
    <property type="match status" value="4"/>
</dbReference>
<dbReference type="EMBL" id="FOIB01000002">
    <property type="protein sequence ID" value="SET48145.1"/>
    <property type="molecule type" value="Genomic_DNA"/>
</dbReference>
<keyword evidence="4" id="KW-0574">Periplasm</keyword>
<feature type="signal peptide" evidence="5">
    <location>
        <begin position="1"/>
        <end position="17"/>
    </location>
</feature>
<dbReference type="GO" id="GO:0017038">
    <property type="term" value="P:protein import"/>
    <property type="evidence" value="ECO:0007669"/>
    <property type="project" value="InterPro"/>
</dbReference>
<dbReference type="PANTHER" id="PTHR36842:SF1">
    <property type="entry name" value="PROTEIN TOLB"/>
    <property type="match status" value="1"/>
</dbReference>
<reference evidence="8 9" key="1">
    <citation type="submission" date="2016-10" db="EMBL/GenBank/DDBJ databases">
        <authorList>
            <person name="Varghese N."/>
            <person name="Submissions S."/>
        </authorList>
    </citation>
    <scope>NUCLEOTIDE SEQUENCE [LARGE SCALE GENOMIC DNA]</scope>
    <source>
        <strain evidence="8 9">DSM 16525</strain>
    </source>
</reference>
<dbReference type="Gene3D" id="2.120.10.30">
    <property type="entry name" value="TolB, C-terminal domain"/>
    <property type="match status" value="1"/>
</dbReference>
<feature type="domain" description="TolB N-terminal" evidence="6">
    <location>
        <begin position="21"/>
        <end position="126"/>
    </location>
</feature>
<dbReference type="RefSeq" id="WP_074950649.1">
    <property type="nucleotide sequence ID" value="NZ_BJXR01000016.1"/>
</dbReference>
<dbReference type="InterPro" id="IPR011659">
    <property type="entry name" value="WD40"/>
</dbReference>
<dbReference type="InterPro" id="IPR007195">
    <property type="entry name" value="TolB_N"/>
</dbReference>
<dbReference type="PANTHER" id="PTHR36842">
    <property type="entry name" value="PROTEIN TOLB HOMOLOG"/>
    <property type="match status" value="1"/>
</dbReference>
<dbReference type="SUPFAM" id="SSF69304">
    <property type="entry name" value="Tricorn protease N-terminal domain"/>
    <property type="match status" value="1"/>
</dbReference>
<comment type="caution">
    <text evidence="7">The sequence shown here is derived from an EMBL/GenBank/DDBJ whole genome shotgun (WGS) entry which is preliminary data.</text>
</comment>
<dbReference type="Gene3D" id="3.40.50.10070">
    <property type="entry name" value="TolB, N-terminal domain"/>
    <property type="match status" value="1"/>
</dbReference>
<evidence type="ECO:0000313" key="10">
    <source>
        <dbReference type="Proteomes" id="UP000321514"/>
    </source>
</evidence>
<reference evidence="7 10" key="2">
    <citation type="submission" date="2019-07" db="EMBL/GenBank/DDBJ databases">
        <title>Whole genome shotgun sequence of Myxococcus fulvus NBRC 100333.</title>
        <authorList>
            <person name="Hosoyama A."/>
            <person name="Uohara A."/>
            <person name="Ohji S."/>
            <person name="Ichikawa N."/>
        </authorList>
    </citation>
    <scope>NUCLEOTIDE SEQUENCE [LARGE SCALE GENOMIC DNA]</scope>
    <source>
        <strain evidence="7 10">NBRC 100333</strain>
    </source>
</reference>
<dbReference type="Proteomes" id="UP000321514">
    <property type="component" value="Unassembled WGS sequence"/>
</dbReference>
<evidence type="ECO:0000313" key="9">
    <source>
        <dbReference type="Proteomes" id="UP000183760"/>
    </source>
</evidence>
<evidence type="ECO:0000256" key="3">
    <source>
        <dbReference type="ARBA" id="ARBA00022729"/>
    </source>
</evidence>
<evidence type="ECO:0000313" key="8">
    <source>
        <dbReference type="EMBL" id="SET48145.1"/>
    </source>
</evidence>
<comment type="similarity">
    <text evidence="2">Belongs to the TolB family.</text>
</comment>
<dbReference type="OrthoDB" id="9815657at2"/>
<evidence type="ECO:0000259" key="6">
    <source>
        <dbReference type="Pfam" id="PF04052"/>
    </source>
</evidence>
<dbReference type="GO" id="GO:0042597">
    <property type="term" value="C:periplasmic space"/>
    <property type="evidence" value="ECO:0007669"/>
    <property type="project" value="UniProtKB-SubCell"/>
</dbReference>
<accession>A0A511SX37</accession>
<dbReference type="SUPFAM" id="SSF52964">
    <property type="entry name" value="TolB, N-terminal domain"/>
    <property type="match status" value="1"/>
</dbReference>
<feature type="chain" id="PRO_5039929160" evidence="5">
    <location>
        <begin position="18"/>
        <end position="431"/>
    </location>
</feature>
<gene>
    <name evidence="7" type="primary">tolB_1</name>
    <name evidence="7" type="ORF">MFU01_14920</name>
    <name evidence="8" type="ORF">SAMN05443572_102434</name>
</gene>
<protein>
    <submittedName>
        <fullName evidence="7">Protein TolB</fullName>
    </submittedName>
    <submittedName>
        <fullName evidence="8">TolB protein</fullName>
    </submittedName>
</protein>
<sequence length="431" mass="46081">MKALLLSLLLVPLAAFAQTPTIEISGANFRPLPVAVAAPLTQNEGAKGTANAFDTAFTFDLTASGILQVLDRKSFTADPKEGMAAGTITFSRWADVGAEALVKVSLADDAGTLRGELRLYNVGTGREDLKVTKDAPVKNPSLLAHRLADALYRHFTREPSPFLSRIAYVKKAGNNRDIAVADWDGGNAVTLTKGGINILPSLSQDGAQVAYTSYRKNRPDLWVQRPGGDARMVVSDGQMITGGAFSPDGKRLAYSQADGESAQIYVANADGSGAKAVTDTPYGLNTSPTWSPDGKRIAFVSNRGGSPQIYIMGADGSGVRRLTFQGNYNQTPDWSPRGDLIVFTARDERNAFDLFTIHVETGKVTRLTQDQGNNEEPAFSPNGRLVLFSSTRAGGTQLFVMTADGNNQLPLRAEKGTLLTPDWAPLADSQP</sequence>
<evidence type="ECO:0000256" key="1">
    <source>
        <dbReference type="ARBA" id="ARBA00004418"/>
    </source>
</evidence>
<proteinExistence type="inferred from homology"/>
<dbReference type="EMBL" id="BJXR01000016">
    <property type="protein sequence ID" value="GEN06455.1"/>
    <property type="molecule type" value="Genomic_DNA"/>
</dbReference>
<dbReference type="AlphaFoldDB" id="A0A511SX37"/>
<dbReference type="STRING" id="1334629.MFUL124B02_33450"/>